<evidence type="ECO:0000313" key="4">
    <source>
        <dbReference type="EMBL" id="GGI14317.1"/>
    </source>
</evidence>
<dbReference type="InterPro" id="IPR007329">
    <property type="entry name" value="FMN-bd"/>
</dbReference>
<name>A0A8J3EYK0_9BIFI</name>
<reference evidence="4" key="2">
    <citation type="submission" date="2020-09" db="EMBL/GenBank/DDBJ databases">
        <authorList>
            <person name="Sun Q."/>
            <person name="Sedlacek I."/>
        </authorList>
    </citation>
    <scope>NUCLEOTIDE SEQUENCE</scope>
    <source>
        <strain evidence="4">CCM 8606</strain>
    </source>
</reference>
<protein>
    <submittedName>
        <fullName evidence="4">FMN-binding protein</fullName>
    </submittedName>
</protein>
<feature type="domain" description="FMN-binding" evidence="3">
    <location>
        <begin position="94"/>
        <end position="172"/>
    </location>
</feature>
<keyword evidence="5" id="KW-1185">Reference proteome</keyword>
<dbReference type="RefSeq" id="WP_188355192.1">
    <property type="nucleotide sequence ID" value="NZ_BMDH01000002.1"/>
</dbReference>
<dbReference type="GO" id="GO:0010181">
    <property type="term" value="F:FMN binding"/>
    <property type="evidence" value="ECO:0007669"/>
    <property type="project" value="InterPro"/>
</dbReference>
<gene>
    <name evidence="4" type="ORF">GCM10007377_10330</name>
</gene>
<dbReference type="SMART" id="SM00900">
    <property type="entry name" value="FMN_bind"/>
    <property type="match status" value="1"/>
</dbReference>
<proteinExistence type="predicted"/>
<feature type="compositionally biased region" description="Polar residues" evidence="1">
    <location>
        <begin position="54"/>
        <end position="74"/>
    </location>
</feature>
<organism evidence="4 5">
    <name type="scientific">Galliscardovia ingluviei</name>
    <dbReference type="NCBI Taxonomy" id="1769422"/>
    <lineage>
        <taxon>Bacteria</taxon>
        <taxon>Bacillati</taxon>
        <taxon>Actinomycetota</taxon>
        <taxon>Actinomycetes</taxon>
        <taxon>Bifidobacteriales</taxon>
        <taxon>Bifidobacteriaceae</taxon>
        <taxon>Galliscardovia</taxon>
    </lineage>
</organism>
<sequence>MAQSHTIRTTAATLALLSATGALLAGCGEPQAVPMNDEFTSNTGGSESSNGSTATQGNSNNSAKGNTGDTNAAQDTGVYKDGTYDVAGQYGPVGEDTIDVHVTVQSGNISDVSIVGHPFTSISKEHQDNFASNIGAVVIGKPLKGLHVDTVAGASWTTEAFNTALDTVRQQASEPAEQAQ</sequence>
<evidence type="ECO:0000256" key="2">
    <source>
        <dbReference type="SAM" id="SignalP"/>
    </source>
</evidence>
<dbReference type="GO" id="GO:0016020">
    <property type="term" value="C:membrane"/>
    <property type="evidence" value="ECO:0007669"/>
    <property type="project" value="InterPro"/>
</dbReference>
<accession>A0A8J3EYK0</accession>
<dbReference type="AlphaFoldDB" id="A0A8J3EYK0"/>
<feature type="region of interest" description="Disordered" evidence="1">
    <location>
        <begin position="34"/>
        <end position="77"/>
    </location>
</feature>
<feature type="signal peptide" evidence="2">
    <location>
        <begin position="1"/>
        <end position="24"/>
    </location>
</feature>
<dbReference type="EMBL" id="BMDH01000002">
    <property type="protein sequence ID" value="GGI14317.1"/>
    <property type="molecule type" value="Genomic_DNA"/>
</dbReference>
<feature type="chain" id="PRO_5038635736" evidence="2">
    <location>
        <begin position="25"/>
        <end position="180"/>
    </location>
</feature>
<keyword evidence="2" id="KW-0732">Signal</keyword>
<evidence type="ECO:0000259" key="3">
    <source>
        <dbReference type="SMART" id="SM00900"/>
    </source>
</evidence>
<dbReference type="Proteomes" id="UP000619536">
    <property type="component" value="Unassembled WGS sequence"/>
</dbReference>
<evidence type="ECO:0000313" key="5">
    <source>
        <dbReference type="Proteomes" id="UP000619536"/>
    </source>
</evidence>
<evidence type="ECO:0000256" key="1">
    <source>
        <dbReference type="SAM" id="MobiDB-lite"/>
    </source>
</evidence>
<feature type="compositionally biased region" description="Low complexity" evidence="1">
    <location>
        <begin position="40"/>
        <end position="53"/>
    </location>
</feature>
<dbReference type="Pfam" id="PF04205">
    <property type="entry name" value="FMN_bind"/>
    <property type="match status" value="1"/>
</dbReference>
<reference evidence="4" key="1">
    <citation type="journal article" date="2014" name="Int. J. Syst. Evol. Microbiol.">
        <title>Complete genome sequence of Corynebacterium casei LMG S-19264T (=DSM 44701T), isolated from a smear-ripened cheese.</title>
        <authorList>
            <consortium name="US DOE Joint Genome Institute (JGI-PGF)"/>
            <person name="Walter F."/>
            <person name="Albersmeier A."/>
            <person name="Kalinowski J."/>
            <person name="Ruckert C."/>
        </authorList>
    </citation>
    <scope>NUCLEOTIDE SEQUENCE</scope>
    <source>
        <strain evidence="4">CCM 8606</strain>
    </source>
</reference>
<comment type="caution">
    <text evidence="4">The sequence shown here is derived from an EMBL/GenBank/DDBJ whole genome shotgun (WGS) entry which is preliminary data.</text>
</comment>